<comment type="caution">
    <text evidence="2">The sequence shown here is derived from an EMBL/GenBank/DDBJ whole genome shotgun (WGS) entry which is preliminary data.</text>
</comment>
<keyword evidence="3" id="KW-1185">Reference proteome</keyword>
<organism evidence="2 3">
    <name type="scientific">Cryptococcus wingfieldii CBS 7118</name>
    <dbReference type="NCBI Taxonomy" id="1295528"/>
    <lineage>
        <taxon>Eukaryota</taxon>
        <taxon>Fungi</taxon>
        <taxon>Dikarya</taxon>
        <taxon>Basidiomycota</taxon>
        <taxon>Agaricomycotina</taxon>
        <taxon>Tremellomycetes</taxon>
        <taxon>Tremellales</taxon>
        <taxon>Cryptococcaceae</taxon>
        <taxon>Cryptococcus</taxon>
    </lineage>
</organism>
<name>A0A1E3ILY5_9TREE</name>
<sequence>MQHAAFVGQLIVPRPSVDPEASLPASPQTSRLASSSTLSRPASSPSLVSAPPSVSTGARRSADEMRASQMANGTTEEQESGFEEEVTEGPAPKRSRRSKGGRGGQACRGGRGVRARRKGKQGE</sequence>
<feature type="compositionally biased region" description="Low complexity" evidence="1">
    <location>
        <begin position="29"/>
        <end position="55"/>
    </location>
</feature>
<gene>
    <name evidence="2" type="ORF">L198_06300</name>
</gene>
<reference evidence="2 3" key="1">
    <citation type="submission" date="2016-06" db="EMBL/GenBank/DDBJ databases">
        <title>Evolution of pathogenesis and genome organization in the Tremellales.</title>
        <authorList>
            <person name="Cuomo C."/>
            <person name="Litvintseva A."/>
            <person name="Heitman J."/>
            <person name="Chen Y."/>
            <person name="Sun S."/>
            <person name="Springer D."/>
            <person name="Dromer F."/>
            <person name="Young S."/>
            <person name="Zeng Q."/>
            <person name="Chapman S."/>
            <person name="Gujja S."/>
            <person name="Saif S."/>
            <person name="Birren B."/>
        </authorList>
    </citation>
    <scope>NUCLEOTIDE SEQUENCE [LARGE SCALE GENOMIC DNA]</scope>
    <source>
        <strain evidence="2 3">CBS 7118</strain>
    </source>
</reference>
<feature type="compositionally biased region" description="Acidic residues" evidence="1">
    <location>
        <begin position="76"/>
        <end position="87"/>
    </location>
</feature>
<dbReference type="Proteomes" id="UP000094819">
    <property type="component" value="Unassembled WGS sequence"/>
</dbReference>
<feature type="region of interest" description="Disordered" evidence="1">
    <location>
        <begin position="1"/>
        <end position="123"/>
    </location>
</feature>
<feature type="compositionally biased region" description="Basic residues" evidence="1">
    <location>
        <begin position="111"/>
        <end position="123"/>
    </location>
</feature>
<dbReference type="RefSeq" id="XP_019029522.1">
    <property type="nucleotide sequence ID" value="XM_019178366.1"/>
</dbReference>
<protein>
    <submittedName>
        <fullName evidence="2">Uncharacterized protein</fullName>
    </submittedName>
</protein>
<dbReference type="EMBL" id="AWGH01000022">
    <property type="protein sequence ID" value="ODN89613.1"/>
    <property type="molecule type" value="Genomic_DNA"/>
</dbReference>
<feature type="compositionally biased region" description="Gly residues" evidence="1">
    <location>
        <begin position="101"/>
        <end position="110"/>
    </location>
</feature>
<evidence type="ECO:0000256" key="1">
    <source>
        <dbReference type="SAM" id="MobiDB-lite"/>
    </source>
</evidence>
<accession>A0A1E3ILY5</accession>
<evidence type="ECO:0000313" key="2">
    <source>
        <dbReference type="EMBL" id="ODN89613.1"/>
    </source>
</evidence>
<proteinExistence type="predicted"/>
<evidence type="ECO:0000313" key="3">
    <source>
        <dbReference type="Proteomes" id="UP000094819"/>
    </source>
</evidence>
<dbReference type="AlphaFoldDB" id="A0A1E3ILY5"/>
<dbReference type="GeneID" id="30195512"/>